<dbReference type="PANTHER" id="PTHR11999:SF70">
    <property type="entry name" value="MIP05841P"/>
    <property type="match status" value="1"/>
</dbReference>
<evidence type="ECO:0000313" key="9">
    <source>
        <dbReference type="EMBL" id="CUH81128.1"/>
    </source>
</evidence>
<evidence type="ECO:0000256" key="8">
    <source>
        <dbReference type="SAM" id="MobiDB-lite"/>
    </source>
</evidence>
<evidence type="ECO:0000313" key="10">
    <source>
        <dbReference type="Proteomes" id="UP000052022"/>
    </source>
</evidence>
<reference evidence="9 10" key="1">
    <citation type="submission" date="2015-09" db="EMBL/GenBank/DDBJ databases">
        <authorList>
            <consortium name="Swine Surveillance"/>
        </authorList>
    </citation>
    <scope>NUCLEOTIDE SEQUENCE [LARGE SCALE GENOMIC DNA]</scope>
    <source>
        <strain evidence="9 10">CECT 7557</strain>
    </source>
</reference>
<sequence length="484" mass="51179">MSKFEAKSGAKTGVNPEGLDPQDWDAFRAEAHKMLDLAIDQMIEARDRPWQVVPDDLAERFEIGQGGDVVARINADVLPNHGGNIHPRYWGWVQGTGLASDLIASMAAVAVNANCGGRHHGANEMERVVIDWTRQKMGMPAGASGVFTTGTSQATVIAFQAARVRADTTVRAKGQQARLTAYAGAGVHNATKKGLEVLGVGHENLRLVPLVEGQMDAAALRAMIAEDRAAGATPFLVVGTAGSVDLGLFDDLEALADVAAEEDLWLHVDGAFGAWTRIAEAPWRGLTDGIGRADSIALDFHKWMYVSYDCGLCLIADEGAHRAAFAARPAYLEGAARGLAGGEPWFCDYGIDLSRGNRAIKVWTALEMFGEAAFSQAISDNCRLAAQMGALVTATPKMALARPVVSNVCVFTARADLAPAAQSDLNAQIAQDMQEDGTAVFSTTRVDGILMLRAAIANHRTRAGDVEAAIAAVAVRAEAFGAGS</sequence>
<dbReference type="GO" id="GO:0030170">
    <property type="term" value="F:pyridoxal phosphate binding"/>
    <property type="evidence" value="ECO:0007669"/>
    <property type="project" value="InterPro"/>
</dbReference>
<feature type="region of interest" description="Disordered" evidence="8">
    <location>
        <begin position="1"/>
        <end position="22"/>
    </location>
</feature>
<dbReference type="InterPro" id="IPR010977">
    <property type="entry name" value="Aromatic_deC"/>
</dbReference>
<dbReference type="EMBL" id="CYSD01000042">
    <property type="protein sequence ID" value="CUH81128.1"/>
    <property type="molecule type" value="Genomic_DNA"/>
</dbReference>
<evidence type="ECO:0000256" key="5">
    <source>
        <dbReference type="ARBA" id="ARBA00023239"/>
    </source>
</evidence>
<name>A0A0P1GX92_9RHOB</name>
<proteinExistence type="inferred from homology"/>
<dbReference type="InterPro" id="IPR015424">
    <property type="entry name" value="PyrdxlP-dep_Trfase"/>
</dbReference>
<dbReference type="Proteomes" id="UP000052022">
    <property type="component" value="Unassembled WGS sequence"/>
</dbReference>
<dbReference type="SUPFAM" id="SSF53383">
    <property type="entry name" value="PLP-dependent transferases"/>
    <property type="match status" value="1"/>
</dbReference>
<dbReference type="InterPro" id="IPR002129">
    <property type="entry name" value="PyrdxlP-dep_de-COase"/>
</dbReference>
<accession>A0A0P1GX92</accession>
<dbReference type="STRING" id="928856.SAMN04488049_10290"/>
<evidence type="ECO:0000256" key="7">
    <source>
        <dbReference type="RuleBase" id="RU000382"/>
    </source>
</evidence>
<dbReference type="Pfam" id="PF00282">
    <property type="entry name" value="Pyridoxal_deC"/>
    <property type="match status" value="1"/>
</dbReference>
<comment type="similarity">
    <text evidence="2 7">Belongs to the group II decarboxylase family.</text>
</comment>
<keyword evidence="4 6" id="KW-0663">Pyridoxal phosphate</keyword>
<evidence type="ECO:0000256" key="6">
    <source>
        <dbReference type="PIRSR" id="PIRSR602129-50"/>
    </source>
</evidence>
<gene>
    <name evidence="9" type="primary">ddc</name>
    <name evidence="9" type="ORF">TRM7557_03254</name>
</gene>
<evidence type="ECO:0000256" key="1">
    <source>
        <dbReference type="ARBA" id="ARBA00001933"/>
    </source>
</evidence>
<dbReference type="GO" id="GO:0033983">
    <property type="term" value="F:diaminobutyrate decarboxylase activity"/>
    <property type="evidence" value="ECO:0007669"/>
    <property type="project" value="UniProtKB-EC"/>
</dbReference>
<dbReference type="PANTHER" id="PTHR11999">
    <property type="entry name" value="GROUP II PYRIDOXAL-5-PHOSPHATE DECARBOXYLASE"/>
    <property type="match status" value="1"/>
</dbReference>
<organism evidence="9 10">
    <name type="scientific">Tritonibacter multivorans</name>
    <dbReference type="NCBI Taxonomy" id="928856"/>
    <lineage>
        <taxon>Bacteria</taxon>
        <taxon>Pseudomonadati</taxon>
        <taxon>Pseudomonadota</taxon>
        <taxon>Alphaproteobacteria</taxon>
        <taxon>Rhodobacterales</taxon>
        <taxon>Paracoccaceae</taxon>
        <taxon>Tritonibacter</taxon>
    </lineage>
</organism>
<evidence type="ECO:0000256" key="4">
    <source>
        <dbReference type="ARBA" id="ARBA00022898"/>
    </source>
</evidence>
<dbReference type="InterPro" id="IPR015421">
    <property type="entry name" value="PyrdxlP-dep_Trfase_major"/>
</dbReference>
<evidence type="ECO:0000256" key="2">
    <source>
        <dbReference type="ARBA" id="ARBA00009533"/>
    </source>
</evidence>
<keyword evidence="5 7" id="KW-0456">Lyase</keyword>
<dbReference type="Gene3D" id="3.40.640.10">
    <property type="entry name" value="Type I PLP-dependent aspartate aminotransferase-like (Major domain)"/>
    <property type="match status" value="1"/>
</dbReference>
<dbReference type="EC" id="4.1.1.86" evidence="9"/>
<dbReference type="AlphaFoldDB" id="A0A0P1GX92"/>
<dbReference type="RefSeq" id="WP_058291255.1">
    <property type="nucleotide sequence ID" value="NZ_CYSD01000042.1"/>
</dbReference>
<dbReference type="GO" id="GO:0019752">
    <property type="term" value="P:carboxylic acid metabolic process"/>
    <property type="evidence" value="ECO:0007669"/>
    <property type="project" value="InterPro"/>
</dbReference>
<dbReference type="OrthoDB" id="9803665at2"/>
<evidence type="ECO:0000256" key="3">
    <source>
        <dbReference type="ARBA" id="ARBA00022793"/>
    </source>
</evidence>
<keyword evidence="10" id="KW-1185">Reference proteome</keyword>
<keyword evidence="3" id="KW-0210">Decarboxylase</keyword>
<feature type="modified residue" description="N6-(pyridoxal phosphate)lysine" evidence="6">
    <location>
        <position position="302"/>
    </location>
</feature>
<dbReference type="InterPro" id="IPR015422">
    <property type="entry name" value="PyrdxlP-dep_Trfase_small"/>
</dbReference>
<protein>
    <submittedName>
        <fullName evidence="9">L-2,4-diaminobutyrate decarboxylase</fullName>
        <ecNumber evidence="9">4.1.1.86</ecNumber>
    </submittedName>
</protein>
<comment type="cofactor">
    <cofactor evidence="1 6 7">
        <name>pyridoxal 5'-phosphate</name>
        <dbReference type="ChEBI" id="CHEBI:597326"/>
    </cofactor>
</comment>
<dbReference type="Gene3D" id="3.90.1150.10">
    <property type="entry name" value="Aspartate Aminotransferase, domain 1"/>
    <property type="match status" value="1"/>
</dbReference>